<dbReference type="InterPro" id="IPR045063">
    <property type="entry name" value="Dynamin_N"/>
</dbReference>
<gene>
    <name evidence="4" type="ORF">CL6EHI_139440</name>
</gene>
<dbReference type="Pfam" id="PF00350">
    <property type="entry name" value="Dynamin_N"/>
    <property type="match status" value="1"/>
</dbReference>
<evidence type="ECO:0000313" key="5">
    <source>
        <dbReference type="Proteomes" id="UP000078387"/>
    </source>
</evidence>
<feature type="domain" description="Dynamin N-terminal" evidence="3">
    <location>
        <begin position="111"/>
        <end position="274"/>
    </location>
</feature>
<dbReference type="PRINTS" id="PR00195">
    <property type="entry name" value="DYNAMIN"/>
</dbReference>
<sequence length="784" mass="90402">MSSTQVVRDILQVAKGMLPPSQQSTQNIRSIEEMARSLVAQKTHNIQREKTEEEKEKEREAEQFKKHVEEVLKQEKERMIKSTEVSNQRCAFFEKYEECVNITKFNKKPEIIITGIQGSGKSELVEGIVGMPIEYINTSTATTVPIVIETIYKRGVECKCFFFIENEWKEVTVDEVPKLIEKRCYENRPIGFEEVLIKIESQNVIPLKIVDLPGFVEEQNETQTKVEKLWEKYVTEEEGKIILCVEKSTEERGENSCESWVIEKKNIHKNVVIVQSKFDNRITQVKDKEEMKAYLDGETEKCKYFYVSFLNKRGLTIKGFQESLQEKQIDDLRRLVTMGINEEYFKKVGVWRLNSFLKEEVINEYMKGINEMSNSLKKQIEGTDQEIHSLEEEKESNDVDELKRGLNNSVSSLGNLIVQLITGECTISPKEYGETMEEERAQVKCEKWPGVGSEINIVGSGMKLYGGAQYERLLRETEAALLTMELPIPTADEVCVAMGIHAIGGMLNGGERVISVVIKTKASRALLPIISILVQRITHVFERLFNVALDVIEKVFGEKSSLQNGELSNALKEVYINFAKEKLRRCEKMLKDDLNSFVSVVDWSMLSSTTTVMEEENDDEKTQDEEELKPVDHNQKIKERVQKMMEERDKNEVKLFQELRNINGADSHSSICKICQRVFGVIRDSFWRNARSKLNAYFLQPMIGELKEELSRQIPTLGNILTVHKKSTEEVEDELNKLNKQKKQLCEDYERVMEVKNLLLSIQSKNPSQPPPNFESPMKKRVLF</sequence>
<name>A0A5K1V610_ENTHI</name>
<keyword evidence="1" id="KW-0175">Coiled coil</keyword>
<feature type="region of interest" description="Disordered" evidence="2">
    <location>
        <begin position="764"/>
        <end position="784"/>
    </location>
</feature>
<dbReference type="PANTHER" id="PTHR11566">
    <property type="entry name" value="DYNAMIN"/>
    <property type="match status" value="1"/>
</dbReference>
<feature type="coiled-coil region" evidence="1">
    <location>
        <begin position="41"/>
        <end position="74"/>
    </location>
</feature>
<dbReference type="SUPFAM" id="SSF52540">
    <property type="entry name" value="P-loop containing nucleoside triphosphate hydrolases"/>
    <property type="match status" value="1"/>
</dbReference>
<dbReference type="GO" id="GO:0003924">
    <property type="term" value="F:GTPase activity"/>
    <property type="evidence" value="ECO:0007669"/>
    <property type="project" value="TreeGrafter"/>
</dbReference>
<dbReference type="InterPro" id="IPR022812">
    <property type="entry name" value="Dynamin"/>
</dbReference>
<dbReference type="OMA" id="CANLTIY"/>
<dbReference type="GO" id="GO:0016020">
    <property type="term" value="C:membrane"/>
    <property type="evidence" value="ECO:0007669"/>
    <property type="project" value="TreeGrafter"/>
</dbReference>
<evidence type="ECO:0000313" key="4">
    <source>
        <dbReference type="EMBL" id="GAT97253.1"/>
    </source>
</evidence>
<dbReference type="VEuPathDB" id="AmoebaDB:EHI5A_030060"/>
<feature type="coiled-coil region" evidence="1">
    <location>
        <begin position="721"/>
        <end position="755"/>
    </location>
</feature>
<dbReference type="GO" id="GO:0005737">
    <property type="term" value="C:cytoplasm"/>
    <property type="evidence" value="ECO:0007669"/>
    <property type="project" value="TreeGrafter"/>
</dbReference>
<dbReference type="VEuPathDB" id="AmoebaDB:KM1_034370"/>
<dbReference type="Proteomes" id="UP000078387">
    <property type="component" value="Unassembled WGS sequence"/>
</dbReference>
<dbReference type="EMBL" id="BDEQ01000001">
    <property type="protein sequence ID" value="GAT97253.1"/>
    <property type="molecule type" value="Genomic_DNA"/>
</dbReference>
<dbReference type="VEuPathDB" id="AmoebaDB:EHI7A_015650"/>
<dbReference type="VEuPathDB" id="AmoebaDB:EHI8A_015430"/>
<dbReference type="AlphaFoldDB" id="A0A5K1V610"/>
<dbReference type="VEuPathDB" id="AmoebaDB:EHI_139440"/>
<proteinExistence type="predicted"/>
<evidence type="ECO:0000256" key="1">
    <source>
        <dbReference type="SAM" id="Coils"/>
    </source>
</evidence>
<reference evidence="4 5" key="1">
    <citation type="submission" date="2016-05" db="EMBL/GenBank/DDBJ databases">
        <title>First whole genome sequencing of Entamoeba histolytica HM1:IMSS-clone-6.</title>
        <authorList>
            <person name="Mukherjee Avik.K."/>
            <person name="Izumyama S."/>
            <person name="Nakada-Tsukui K."/>
            <person name="Nozaki T."/>
        </authorList>
    </citation>
    <scope>NUCLEOTIDE SEQUENCE [LARGE SCALE GENOMIC DNA]</scope>
    <source>
        <strain evidence="4 5">HM1:IMSS clone 6</strain>
    </source>
</reference>
<organism evidence="4 5">
    <name type="scientific">Entamoeba histolytica</name>
    <dbReference type="NCBI Taxonomy" id="5759"/>
    <lineage>
        <taxon>Eukaryota</taxon>
        <taxon>Amoebozoa</taxon>
        <taxon>Evosea</taxon>
        <taxon>Archamoebae</taxon>
        <taxon>Mastigamoebida</taxon>
        <taxon>Entamoebidae</taxon>
        <taxon>Entamoeba</taxon>
    </lineage>
</organism>
<dbReference type="InterPro" id="IPR027417">
    <property type="entry name" value="P-loop_NTPase"/>
</dbReference>
<protein>
    <recommendedName>
        <fullName evidence="3">Dynamin N-terminal domain-containing protein</fullName>
    </recommendedName>
</protein>
<dbReference type="FunFam" id="3.40.50.300:FF:003300">
    <property type="entry name" value="Dynamin GTPase, putative"/>
    <property type="match status" value="1"/>
</dbReference>
<comment type="caution">
    <text evidence="4">The sequence shown here is derived from an EMBL/GenBank/DDBJ whole genome shotgun (WGS) entry which is preliminary data.</text>
</comment>
<dbReference type="GO" id="GO:0008017">
    <property type="term" value="F:microtubule binding"/>
    <property type="evidence" value="ECO:0007669"/>
    <property type="project" value="TreeGrafter"/>
</dbReference>
<evidence type="ECO:0000259" key="3">
    <source>
        <dbReference type="Pfam" id="PF00350"/>
    </source>
</evidence>
<dbReference type="PANTHER" id="PTHR11566:SF169">
    <property type="entry name" value="DYNAMIN-LIKE PROTEIN C"/>
    <property type="match status" value="1"/>
</dbReference>
<accession>A0A5K1V610</accession>
<dbReference type="GO" id="GO:0005874">
    <property type="term" value="C:microtubule"/>
    <property type="evidence" value="ECO:0007669"/>
    <property type="project" value="TreeGrafter"/>
</dbReference>
<evidence type="ECO:0000256" key="2">
    <source>
        <dbReference type="SAM" id="MobiDB-lite"/>
    </source>
</evidence>
<dbReference type="Gene3D" id="3.40.50.300">
    <property type="entry name" value="P-loop containing nucleotide triphosphate hydrolases"/>
    <property type="match status" value="1"/>
</dbReference>